<dbReference type="Proteomes" id="UP000036771">
    <property type="component" value="Unassembled WGS sequence"/>
</dbReference>
<dbReference type="InterPro" id="IPR022742">
    <property type="entry name" value="Hydrolase_4"/>
</dbReference>
<organism evidence="2 3">
    <name type="scientific">Caedimonas varicaedens</name>
    <dbReference type="NCBI Taxonomy" id="1629334"/>
    <lineage>
        <taxon>Bacteria</taxon>
        <taxon>Pseudomonadati</taxon>
        <taxon>Pseudomonadota</taxon>
        <taxon>Alphaproteobacteria</taxon>
        <taxon>Holosporales</taxon>
        <taxon>Caedimonadaceae</taxon>
        <taxon>Caedimonas</taxon>
    </lineage>
</organism>
<sequence>MKNSTYKYMIAHDGAKIRTGFWPSVLEQQKESFRNIILLQGRASFIEKFHEIIQGLTERGYNVWTFDWRGQGLSSRFLDNHHKGHVDSYDTYLNDLHQFMTEIVRPTADQIYIALAQSMGGHIILRYLQDFGSAFSGAMLISPMINIHTGAYPKPVAKAMAYLSTLVGLDRHYVIGHGDYNPILEQFEGNYLTGNPERYQIHLELQNNNLPLVIGGITYGWLQATFRSIDISLKLEKLRNIQIPVFIIESEDDQIVDNSILPYVVQHIKQGIIKTYPHTRHQIFMESDEILNVFWHDLEAFSEHLMLLNTSLPPMKPVEKPQLQPQNTTLNPAFINSLKSFIS</sequence>
<evidence type="ECO:0000313" key="2">
    <source>
        <dbReference type="EMBL" id="GAO98586.1"/>
    </source>
</evidence>
<dbReference type="Gene3D" id="3.40.50.1820">
    <property type="entry name" value="alpha/beta hydrolase"/>
    <property type="match status" value="1"/>
</dbReference>
<dbReference type="STRING" id="1629334.Cva_01249"/>
<dbReference type="SUPFAM" id="SSF53474">
    <property type="entry name" value="alpha/beta-Hydrolases"/>
    <property type="match status" value="1"/>
</dbReference>
<protein>
    <submittedName>
        <fullName evidence="2">Lysophospholipase L2</fullName>
    </submittedName>
</protein>
<keyword evidence="3" id="KW-1185">Reference proteome</keyword>
<accession>A0A0K8MDJ1</accession>
<evidence type="ECO:0000259" key="1">
    <source>
        <dbReference type="Pfam" id="PF12146"/>
    </source>
</evidence>
<dbReference type="InterPro" id="IPR029058">
    <property type="entry name" value="AB_hydrolase_fold"/>
</dbReference>
<gene>
    <name evidence="2" type="ORF">Cva_01249</name>
</gene>
<reference evidence="2 3" key="1">
    <citation type="submission" date="2015-03" db="EMBL/GenBank/DDBJ databases">
        <title>Caedibacter varicaedens, whole genome shotgun sequence.</title>
        <authorList>
            <person name="Suzuki H."/>
            <person name="Dapper A.L."/>
            <person name="Gibson A.K."/>
            <person name="Jackson C."/>
            <person name="Lee H."/>
            <person name="Pejaver V.R."/>
            <person name="Doak T."/>
            <person name="Lynch M."/>
        </authorList>
    </citation>
    <scope>NUCLEOTIDE SEQUENCE [LARGE SCALE GENOMIC DNA]</scope>
</reference>
<comment type="caution">
    <text evidence="2">The sequence shown here is derived from an EMBL/GenBank/DDBJ whole genome shotgun (WGS) entry which is preliminary data.</text>
</comment>
<dbReference type="AlphaFoldDB" id="A0A0K8MDJ1"/>
<dbReference type="OrthoDB" id="9788260at2"/>
<dbReference type="EMBL" id="BBVC01000070">
    <property type="protein sequence ID" value="GAO98586.1"/>
    <property type="molecule type" value="Genomic_DNA"/>
</dbReference>
<dbReference type="PANTHER" id="PTHR11614">
    <property type="entry name" value="PHOSPHOLIPASE-RELATED"/>
    <property type="match status" value="1"/>
</dbReference>
<dbReference type="InterPro" id="IPR051044">
    <property type="entry name" value="MAG_DAG_Lipase"/>
</dbReference>
<dbReference type="Pfam" id="PF12146">
    <property type="entry name" value="Hydrolase_4"/>
    <property type="match status" value="1"/>
</dbReference>
<feature type="domain" description="Serine aminopeptidase S33" evidence="1">
    <location>
        <begin position="35"/>
        <end position="288"/>
    </location>
</feature>
<name>A0A0K8MDJ1_9PROT</name>
<evidence type="ECO:0000313" key="3">
    <source>
        <dbReference type="Proteomes" id="UP000036771"/>
    </source>
</evidence>
<proteinExistence type="predicted"/>